<dbReference type="GO" id="GO:0000287">
    <property type="term" value="F:magnesium ion binding"/>
    <property type="evidence" value="ECO:0007669"/>
    <property type="project" value="UniProtKB-UniRule"/>
</dbReference>
<evidence type="ECO:0000259" key="18">
    <source>
        <dbReference type="SMART" id="SM00484"/>
    </source>
</evidence>
<gene>
    <name evidence="20" type="ORF">BSTOLATCC_MIC13167</name>
</gene>
<dbReference type="GO" id="GO:0005654">
    <property type="term" value="C:nucleoplasm"/>
    <property type="evidence" value="ECO:0007669"/>
    <property type="project" value="UniProtKB-SubCell"/>
</dbReference>
<evidence type="ECO:0000256" key="13">
    <source>
        <dbReference type="ARBA" id="ARBA00029382"/>
    </source>
</evidence>
<dbReference type="InterPro" id="IPR006086">
    <property type="entry name" value="XPG-I_dom"/>
</dbReference>
<keyword evidence="1 16" id="KW-0597">Phosphoprotein</keyword>
<evidence type="ECO:0000256" key="12">
    <source>
        <dbReference type="ARBA" id="ARBA00023242"/>
    </source>
</evidence>
<comment type="subunit">
    <text evidence="15">Interacts with PCNA1 and PCNA2. Three molecules of FEN1 bind to one PCNA trimer with each molecule binding to one PCNA monomer. PCNA stimulates the nuclease activity without altering cleavage specificity.</text>
</comment>
<evidence type="ECO:0000259" key="19">
    <source>
        <dbReference type="SMART" id="SM00485"/>
    </source>
</evidence>
<organism evidence="20 21">
    <name type="scientific">Blepharisma stoltei</name>
    <dbReference type="NCBI Taxonomy" id="1481888"/>
    <lineage>
        <taxon>Eukaryota</taxon>
        <taxon>Sar</taxon>
        <taxon>Alveolata</taxon>
        <taxon>Ciliophora</taxon>
        <taxon>Postciliodesmatophora</taxon>
        <taxon>Heterotrichea</taxon>
        <taxon>Heterotrichida</taxon>
        <taxon>Blepharismidae</taxon>
        <taxon>Blepharisma</taxon>
    </lineage>
</organism>
<evidence type="ECO:0000256" key="16">
    <source>
        <dbReference type="HAMAP-Rule" id="MF_03140"/>
    </source>
</evidence>
<accession>A0AAU9IIR4</accession>
<evidence type="ECO:0000313" key="21">
    <source>
        <dbReference type="Proteomes" id="UP001162131"/>
    </source>
</evidence>
<dbReference type="PANTHER" id="PTHR11081">
    <property type="entry name" value="FLAP ENDONUCLEASE FAMILY MEMBER"/>
    <property type="match status" value="1"/>
</dbReference>
<dbReference type="InterPro" id="IPR029060">
    <property type="entry name" value="PIN-like_dom_sf"/>
</dbReference>
<evidence type="ECO:0000256" key="15">
    <source>
        <dbReference type="ARBA" id="ARBA00063178"/>
    </source>
</evidence>
<feature type="domain" description="XPG N-terminal" evidence="19">
    <location>
        <begin position="1"/>
        <end position="117"/>
    </location>
</feature>
<evidence type="ECO:0000256" key="3">
    <source>
        <dbReference type="ARBA" id="ARBA00022722"/>
    </source>
</evidence>
<keyword evidence="10 16" id="KW-0496">Mitochondrion</keyword>
<dbReference type="HAMAP" id="MF_00614">
    <property type="entry name" value="Fen"/>
    <property type="match status" value="1"/>
</dbReference>
<keyword evidence="12 16" id="KW-0539">Nucleus</keyword>
<evidence type="ECO:0000256" key="1">
    <source>
        <dbReference type="ARBA" id="ARBA00022553"/>
    </source>
</evidence>
<dbReference type="GO" id="GO:0005739">
    <property type="term" value="C:mitochondrion"/>
    <property type="evidence" value="ECO:0007669"/>
    <property type="project" value="UniProtKB-SubCell"/>
</dbReference>
<dbReference type="GO" id="GO:0008409">
    <property type="term" value="F:5'-3' exonuclease activity"/>
    <property type="evidence" value="ECO:0007669"/>
    <property type="project" value="UniProtKB-UniRule"/>
</dbReference>
<proteinExistence type="inferred from homology"/>
<sequence>MGIKKLLETITEKAPRGIREVPLEHYAGRTVACNASLTMYQCLITTQYIPSRGAGMLTDEAGTPTAHLVGLFNRTIQFLELGIRPIWIFDHKSQRKHNDDYEKKKTLKFIKRKQNQNLGKSSEEPKFPKRSVNLTPEMADDAKKMLGLLGIPSVEAPGEAEAQCAEIVKAGKAFAVVSEDIDALTFGAKFLIKGMNNKREPVTEINLEEVLRGLNFTFDEFIDFCILLGCDYSKTIEGVGPTTAYKMVQQCSTIERVVEYIKSTENKRYNFPKVFAYEDARAIFQNPNVISIEKIELEWKEPDEVALAEFLVNGKGFNTSRIEGAMRRIKTSQAKPAQLRLESFFKSDPLKRPPAPAPVKKSFGWKKRKREEN</sequence>
<keyword evidence="5 16" id="KW-0255">Endonuclease</keyword>
<feature type="compositionally biased region" description="Basic residues" evidence="17">
    <location>
        <begin position="363"/>
        <end position="373"/>
    </location>
</feature>
<dbReference type="GO" id="GO:0005730">
    <property type="term" value="C:nucleolus"/>
    <property type="evidence" value="ECO:0007669"/>
    <property type="project" value="UniProtKB-SubCell"/>
</dbReference>
<dbReference type="SUPFAM" id="SSF47807">
    <property type="entry name" value="5' to 3' exonuclease, C-terminal subdomain"/>
    <property type="match status" value="1"/>
</dbReference>
<dbReference type="InterPro" id="IPR006084">
    <property type="entry name" value="XPG/Rad2"/>
</dbReference>
<evidence type="ECO:0000256" key="17">
    <source>
        <dbReference type="SAM" id="MobiDB-lite"/>
    </source>
</evidence>
<dbReference type="Proteomes" id="UP001162131">
    <property type="component" value="Unassembled WGS sequence"/>
</dbReference>
<name>A0AAU9IIR4_9CILI</name>
<dbReference type="EC" id="3.1.-.-" evidence="16"/>
<dbReference type="CDD" id="cd09907">
    <property type="entry name" value="H3TH_FEN1-Euk"/>
    <property type="match status" value="1"/>
</dbReference>
<comment type="function">
    <text evidence="13 16">Structure-specific nuclease with 5'-flap endonuclease and 5'-3' exonuclease activities involved in DNA replication and repair. During DNA replication, cleaves the 5'-overhanging flap structure that is generated by displacement synthesis when DNA polymerase encounters the 5'-end of a downstream Okazaki fragment. It enters the flap from the 5'-end and then tracks to cleave the flap base, leaving a nick for ligation. Also involved in the long patch base excision repair (LP-BER) pathway, by cleaving within the apurinic/apyrimidinic (AP) site-terminated flap. Acts as a genome stabilization factor that prevents flaps from equilibrating into structures that lead to duplications and deletions. Also possesses 5'-3' exonuclease activity on nicked or gapped double-stranded DNA, and exhibits RNase H activity. Also involved in replication and repair of rDNA and in repairing mitochondrial DNA.</text>
</comment>
<reference evidence="20" key="1">
    <citation type="submission" date="2021-09" db="EMBL/GenBank/DDBJ databases">
        <authorList>
            <consortium name="AG Swart"/>
            <person name="Singh M."/>
            <person name="Singh A."/>
            <person name="Seah K."/>
            <person name="Emmerich C."/>
        </authorList>
    </citation>
    <scope>NUCLEOTIDE SEQUENCE</scope>
    <source>
        <strain evidence="20">ATCC30299</strain>
    </source>
</reference>
<comment type="cofactor">
    <cofactor evidence="16">
        <name>Mg(2+)</name>
        <dbReference type="ChEBI" id="CHEBI:18420"/>
    </cofactor>
    <text evidence="16">Binds 2 magnesium ions per subunit. They probably participate in the reaction catalyzed by the enzyme. May bind an additional third magnesium ion after substrate binding.</text>
</comment>
<evidence type="ECO:0000256" key="9">
    <source>
        <dbReference type="ARBA" id="ARBA00022842"/>
    </source>
</evidence>
<keyword evidence="6 16" id="KW-0227">DNA damage</keyword>
<dbReference type="Gene3D" id="1.10.150.20">
    <property type="entry name" value="5' to 3' exonuclease, C-terminal subdomain"/>
    <property type="match status" value="1"/>
</dbReference>
<keyword evidence="9 16" id="KW-0460">Magnesium</keyword>
<keyword evidence="21" id="KW-1185">Reference proteome</keyword>
<dbReference type="InterPro" id="IPR019974">
    <property type="entry name" value="XPG_CS"/>
</dbReference>
<dbReference type="Pfam" id="PF00752">
    <property type="entry name" value="XPG_N"/>
    <property type="match status" value="1"/>
</dbReference>
<dbReference type="Gene3D" id="3.40.50.1010">
    <property type="entry name" value="5'-nuclease"/>
    <property type="match status" value="1"/>
</dbReference>
<dbReference type="InterPro" id="IPR006085">
    <property type="entry name" value="XPG_DNA_repair_N"/>
</dbReference>
<comment type="caution">
    <text evidence="20">The sequence shown here is derived from an EMBL/GenBank/DDBJ whole genome shotgun (WGS) entry which is preliminary data.</text>
</comment>
<dbReference type="PANTHER" id="PTHR11081:SF9">
    <property type="entry name" value="FLAP ENDONUCLEASE 1"/>
    <property type="match status" value="1"/>
</dbReference>
<dbReference type="PROSITE" id="PS00842">
    <property type="entry name" value="XPG_2"/>
    <property type="match status" value="1"/>
</dbReference>
<evidence type="ECO:0000256" key="7">
    <source>
        <dbReference type="ARBA" id="ARBA00022801"/>
    </source>
</evidence>
<dbReference type="FunFam" id="1.10.150.20:FF:000009">
    <property type="entry name" value="Flap endonuclease 1"/>
    <property type="match status" value="1"/>
</dbReference>
<feature type="region of interest" description="Disordered" evidence="17">
    <location>
        <begin position="346"/>
        <end position="373"/>
    </location>
</feature>
<evidence type="ECO:0000313" key="20">
    <source>
        <dbReference type="EMBL" id="CAG9315394.1"/>
    </source>
</evidence>
<dbReference type="PRINTS" id="PR00853">
    <property type="entry name" value="XPGRADSUPER"/>
</dbReference>
<evidence type="ECO:0000256" key="10">
    <source>
        <dbReference type="ARBA" id="ARBA00023128"/>
    </source>
</evidence>
<dbReference type="FunFam" id="3.40.50.1010:FF:000016">
    <property type="entry name" value="Flap endonuclease 1"/>
    <property type="match status" value="1"/>
</dbReference>
<dbReference type="AlphaFoldDB" id="A0AAU9IIR4"/>
<dbReference type="SMART" id="SM00279">
    <property type="entry name" value="HhH2"/>
    <property type="match status" value="1"/>
</dbReference>
<dbReference type="GO" id="GO:0003677">
    <property type="term" value="F:DNA binding"/>
    <property type="evidence" value="ECO:0007669"/>
    <property type="project" value="UniProtKB-UniRule"/>
</dbReference>
<keyword evidence="7 16" id="KW-0378">Hydrolase</keyword>
<dbReference type="EMBL" id="CAJZBQ010000013">
    <property type="protein sequence ID" value="CAG9315394.1"/>
    <property type="molecule type" value="Genomic_DNA"/>
</dbReference>
<dbReference type="InterPro" id="IPR036279">
    <property type="entry name" value="5-3_exonuclease_C_sf"/>
</dbReference>
<dbReference type="CDD" id="cd09867">
    <property type="entry name" value="PIN_FEN1"/>
    <property type="match status" value="1"/>
</dbReference>
<protein>
    <recommendedName>
        <fullName evidence="16">Flap endonuclease 1</fullName>
        <shortName evidence="16">FEN-1</shortName>
        <ecNumber evidence="16">3.1.-.-</ecNumber>
    </recommendedName>
    <alternativeName>
        <fullName evidence="16">Flap structure-specific endonuclease 1</fullName>
    </alternativeName>
</protein>
<keyword evidence="4 16" id="KW-0479">Metal-binding</keyword>
<evidence type="ECO:0000256" key="14">
    <source>
        <dbReference type="ARBA" id="ARBA00034726"/>
    </source>
</evidence>
<dbReference type="SUPFAM" id="SSF88723">
    <property type="entry name" value="PIN domain-like"/>
    <property type="match status" value="1"/>
</dbReference>
<keyword evidence="8 16" id="KW-0269">Exonuclease</keyword>
<dbReference type="InterPro" id="IPR023426">
    <property type="entry name" value="Flap_endonuc"/>
</dbReference>
<evidence type="ECO:0000256" key="4">
    <source>
        <dbReference type="ARBA" id="ARBA00022723"/>
    </source>
</evidence>
<feature type="domain" description="XPG-I" evidence="18">
    <location>
        <begin position="147"/>
        <end position="216"/>
    </location>
</feature>
<evidence type="ECO:0000256" key="6">
    <source>
        <dbReference type="ARBA" id="ARBA00022763"/>
    </source>
</evidence>
<evidence type="ECO:0000256" key="8">
    <source>
        <dbReference type="ARBA" id="ARBA00022839"/>
    </source>
</evidence>
<dbReference type="Pfam" id="PF00867">
    <property type="entry name" value="XPG_I"/>
    <property type="match status" value="1"/>
</dbReference>
<keyword evidence="11 16" id="KW-0234">DNA repair</keyword>
<keyword evidence="2 16" id="KW-0235">DNA replication</keyword>
<evidence type="ECO:0000256" key="5">
    <source>
        <dbReference type="ARBA" id="ARBA00022759"/>
    </source>
</evidence>
<comment type="similarity">
    <text evidence="14 16">Belongs to the XPG/RAD2 endonuclease family. FEN1 subfamily.</text>
</comment>
<dbReference type="GO" id="GO:0043137">
    <property type="term" value="P:DNA replication, removal of RNA primer"/>
    <property type="evidence" value="ECO:0007669"/>
    <property type="project" value="UniProtKB-UniRule"/>
</dbReference>
<evidence type="ECO:0000256" key="11">
    <source>
        <dbReference type="ARBA" id="ARBA00023204"/>
    </source>
</evidence>
<keyword evidence="3 16" id="KW-0540">Nuclease</keyword>
<evidence type="ECO:0000256" key="2">
    <source>
        <dbReference type="ARBA" id="ARBA00022705"/>
    </source>
</evidence>
<dbReference type="InterPro" id="IPR008918">
    <property type="entry name" value="HhH2"/>
</dbReference>
<dbReference type="SMART" id="SM00484">
    <property type="entry name" value="XPGI"/>
    <property type="match status" value="1"/>
</dbReference>
<comment type="subcellular location">
    <subcellularLocation>
        <location evidence="16">Nucleus</location>
        <location evidence="16">Nucleolus</location>
    </subcellularLocation>
    <subcellularLocation>
        <location evidence="16">Nucleus</location>
        <location evidence="16">Nucleoplasm</location>
    </subcellularLocation>
    <subcellularLocation>
        <location evidence="16">Mitochondrion</location>
    </subcellularLocation>
    <text evidence="16">Resides mostly in the nucleoli and relocalizes to the nucleoplasm upon DNA damage.</text>
</comment>
<dbReference type="SMART" id="SM00485">
    <property type="entry name" value="XPGN"/>
    <property type="match status" value="1"/>
</dbReference>
<dbReference type="GO" id="GO:0006284">
    <property type="term" value="P:base-excision repair"/>
    <property type="evidence" value="ECO:0007669"/>
    <property type="project" value="UniProtKB-UniRule"/>
</dbReference>
<dbReference type="GO" id="GO:0017108">
    <property type="term" value="F:5'-flap endonuclease activity"/>
    <property type="evidence" value="ECO:0007669"/>
    <property type="project" value="UniProtKB-UniRule"/>
</dbReference>